<dbReference type="WBParaSite" id="nRc.2.0.1.t43403-RA">
    <property type="protein sequence ID" value="nRc.2.0.1.t43403-RA"/>
    <property type="gene ID" value="nRc.2.0.1.g43403"/>
</dbReference>
<organism evidence="8 9">
    <name type="scientific">Romanomermis culicivorax</name>
    <name type="common">Nematode worm</name>
    <dbReference type="NCBI Taxonomy" id="13658"/>
    <lineage>
        <taxon>Eukaryota</taxon>
        <taxon>Metazoa</taxon>
        <taxon>Ecdysozoa</taxon>
        <taxon>Nematoda</taxon>
        <taxon>Enoplea</taxon>
        <taxon>Dorylaimia</taxon>
        <taxon>Mermithida</taxon>
        <taxon>Mermithoidea</taxon>
        <taxon>Mermithidae</taxon>
        <taxon>Romanomermis</taxon>
    </lineage>
</organism>
<keyword evidence="8" id="KW-1185">Reference proteome</keyword>
<evidence type="ECO:0000256" key="6">
    <source>
        <dbReference type="SAM" id="MobiDB-lite"/>
    </source>
</evidence>
<keyword evidence="4" id="KW-0540">Nuclease</keyword>
<evidence type="ECO:0000256" key="3">
    <source>
        <dbReference type="ARBA" id="ARBA00022695"/>
    </source>
</evidence>
<dbReference type="InterPro" id="IPR050951">
    <property type="entry name" value="Retrovirus_Pol_polyprotein"/>
</dbReference>
<keyword evidence="3" id="KW-0548">Nucleotidyltransferase</keyword>
<keyword evidence="5" id="KW-0378">Hydrolase</keyword>
<reference evidence="9" key="1">
    <citation type="submission" date="2022-11" db="UniProtKB">
        <authorList>
            <consortium name="WormBaseParasite"/>
        </authorList>
    </citation>
    <scope>IDENTIFICATION</scope>
</reference>
<keyword evidence="5" id="KW-0255">Endonuclease</keyword>
<dbReference type="InterPro" id="IPR021109">
    <property type="entry name" value="Peptidase_aspartic_dom_sf"/>
</dbReference>
<evidence type="ECO:0000259" key="7">
    <source>
        <dbReference type="Pfam" id="PF17921"/>
    </source>
</evidence>
<evidence type="ECO:0000313" key="8">
    <source>
        <dbReference type="Proteomes" id="UP000887565"/>
    </source>
</evidence>
<dbReference type="InterPro" id="IPR001969">
    <property type="entry name" value="Aspartic_peptidase_AS"/>
</dbReference>
<dbReference type="Gene3D" id="1.10.340.70">
    <property type="match status" value="1"/>
</dbReference>
<evidence type="ECO:0000313" key="9">
    <source>
        <dbReference type="WBParaSite" id="nRc.2.0.1.t43403-RA"/>
    </source>
</evidence>
<evidence type="ECO:0000256" key="5">
    <source>
        <dbReference type="ARBA" id="ARBA00022759"/>
    </source>
</evidence>
<dbReference type="GO" id="GO:0004190">
    <property type="term" value="F:aspartic-type endopeptidase activity"/>
    <property type="evidence" value="ECO:0007669"/>
    <property type="project" value="InterPro"/>
</dbReference>
<dbReference type="GO" id="GO:0003964">
    <property type="term" value="F:RNA-directed DNA polymerase activity"/>
    <property type="evidence" value="ECO:0007669"/>
    <property type="project" value="UniProtKB-EC"/>
</dbReference>
<dbReference type="GO" id="GO:0004519">
    <property type="term" value="F:endonuclease activity"/>
    <property type="evidence" value="ECO:0007669"/>
    <property type="project" value="UniProtKB-KW"/>
</dbReference>
<accession>A0A915L0X5</accession>
<name>A0A915L0X5_ROMCU</name>
<dbReference type="PANTHER" id="PTHR37984:SF5">
    <property type="entry name" value="PROTEIN NYNRIN-LIKE"/>
    <property type="match status" value="1"/>
</dbReference>
<evidence type="ECO:0000256" key="1">
    <source>
        <dbReference type="ARBA" id="ARBA00012493"/>
    </source>
</evidence>
<dbReference type="InterPro" id="IPR041588">
    <property type="entry name" value="Integrase_H2C2"/>
</dbReference>
<dbReference type="Pfam" id="PF17921">
    <property type="entry name" value="Integrase_H2C2"/>
    <property type="match status" value="1"/>
</dbReference>
<evidence type="ECO:0000256" key="4">
    <source>
        <dbReference type="ARBA" id="ARBA00022722"/>
    </source>
</evidence>
<dbReference type="AlphaFoldDB" id="A0A915L0X5"/>
<keyword evidence="2" id="KW-0808">Transferase</keyword>
<proteinExistence type="predicted"/>
<dbReference type="GO" id="GO:0006508">
    <property type="term" value="P:proteolysis"/>
    <property type="evidence" value="ECO:0007669"/>
    <property type="project" value="InterPro"/>
</dbReference>
<dbReference type="SUPFAM" id="SSF50630">
    <property type="entry name" value="Acid proteases"/>
    <property type="match status" value="1"/>
</dbReference>
<feature type="domain" description="Integrase zinc-binding" evidence="7">
    <location>
        <begin position="424"/>
        <end position="476"/>
    </location>
</feature>
<sequence length="593" mass="66403">MPMDTSDPRVQLTHNGTLQYTNFPRKAQRTNFRDFTKNFELLVILKKNNRHPDPTSYATVGTPVHRNSRPIDVEAATQHHQCKDESTSEFLSRLQTLQVDCKYDNFNADTDLPYMLAQNCYLQDTQKWLFLSHTATLDVYVNIMQAAQSAESSSAAIRGVRKMSMPSVIIVIEIATSIVVEINRRINQSTHNHVQGQSIARAAVRQVICIYRPILQRKGQQMLQLWSYGTFCKVFAATTYECTFCVIHRNGEDCYTSGIVDSGAEASLLPQALYTKWIGAPLSKLKSRLFSSNNTEIAGLTGPFTPTIEYNGCRAKVTLLVLDTIKVGTWGTDTIEALQFVINGTTGQINFVQPIDSTPPATAVQSVQSTPAANDAIPVAGPVRQVPIACCAAVEEEDEQMVTDDIWEPVTTSRLLLKADQIVVPSKLCRQLMNKAHKGHPSIVRAKIKLGETYWWPGIAADIEETICHCQGCQDSAKSNPQSTIPTDPLRLRKAPWEEIAIEVTGPFATAPYQNQFAIVVISYLCGFPEVRLCPDHTAERTIKFLTKLFACYDVAMKLEQENVKESQQVKDDNSQKKMIKFNEKHKHDDENR</sequence>
<feature type="region of interest" description="Disordered" evidence="6">
    <location>
        <begin position="564"/>
        <end position="593"/>
    </location>
</feature>
<dbReference type="PROSITE" id="PS00141">
    <property type="entry name" value="ASP_PROTEASE"/>
    <property type="match status" value="1"/>
</dbReference>
<dbReference type="EC" id="2.7.7.49" evidence="1"/>
<dbReference type="Proteomes" id="UP000887565">
    <property type="component" value="Unplaced"/>
</dbReference>
<protein>
    <recommendedName>
        <fullName evidence="1">RNA-directed DNA polymerase</fullName>
        <ecNumber evidence="1">2.7.7.49</ecNumber>
    </recommendedName>
</protein>
<evidence type="ECO:0000256" key="2">
    <source>
        <dbReference type="ARBA" id="ARBA00022679"/>
    </source>
</evidence>
<dbReference type="PANTHER" id="PTHR37984">
    <property type="entry name" value="PROTEIN CBG26694"/>
    <property type="match status" value="1"/>
</dbReference>